<gene>
    <name evidence="2" type="ORF">JY651_30090</name>
</gene>
<evidence type="ECO:0000256" key="1">
    <source>
        <dbReference type="SAM" id="MobiDB-lite"/>
    </source>
</evidence>
<keyword evidence="3" id="KW-1185">Reference proteome</keyword>
<feature type="region of interest" description="Disordered" evidence="1">
    <location>
        <begin position="107"/>
        <end position="143"/>
    </location>
</feature>
<sequence>MTEAAFDVERFDDTLEGSLLMGKRFEGRGAHLSQQCGERSPRVHASAQHQRVDEQADDILGGRVRAPRHGSTDAQLVLSGVALQQSGERGVQRHERSDLMPAAHLSECPSHGSRQAVPTGAGTPVAQHGRTRPVRGQRQQRRSPRQLLLPVFELRLLASMDLRRALPRRHVREVQQRRGKRRRALRTERRMCLRQLAQEDIHRRAVHGHVMQHEQQHVMLGRQAEKAEAIERAALQRERTRGLFSQSMPGQLPRGGRRLLYLKHLRGDRVQLRRRMTFTRDEGGAQHGVAFQQQPQRGLQRRDLHRAVQLHGLRELIGAQLGLELVQEPHALLREGHARFRPRRQALGRGQRKQPGARGPRFDDSREPLHGGRGEQRGQGQLHAEGLTHARHQSRGAQRMATQLEEVGLA</sequence>
<organism evidence="2 3">
    <name type="scientific">Pyxidicoccus parkwayensis</name>
    <dbReference type="NCBI Taxonomy" id="2813578"/>
    <lineage>
        <taxon>Bacteria</taxon>
        <taxon>Pseudomonadati</taxon>
        <taxon>Myxococcota</taxon>
        <taxon>Myxococcia</taxon>
        <taxon>Myxococcales</taxon>
        <taxon>Cystobacterineae</taxon>
        <taxon>Myxococcaceae</taxon>
        <taxon>Pyxidicoccus</taxon>
    </lineage>
</organism>
<feature type="compositionally biased region" description="Basic and acidic residues" evidence="1">
    <location>
        <begin position="360"/>
        <end position="376"/>
    </location>
</feature>
<feature type="region of interest" description="Disordered" evidence="1">
    <location>
        <begin position="336"/>
        <end position="410"/>
    </location>
</feature>
<feature type="compositionally biased region" description="Basic residues" evidence="1">
    <location>
        <begin position="129"/>
        <end position="143"/>
    </location>
</feature>
<evidence type="ECO:0000313" key="3">
    <source>
        <dbReference type="Proteomes" id="UP000662747"/>
    </source>
</evidence>
<accession>A0ABX7NPV1</accession>
<proteinExistence type="predicted"/>
<evidence type="ECO:0000313" key="2">
    <source>
        <dbReference type="EMBL" id="QSQ19552.1"/>
    </source>
</evidence>
<dbReference type="Proteomes" id="UP000662747">
    <property type="component" value="Chromosome"/>
</dbReference>
<protein>
    <submittedName>
        <fullName evidence="2">Uncharacterized protein</fullName>
    </submittedName>
</protein>
<feature type="compositionally biased region" description="Basic residues" evidence="1">
    <location>
        <begin position="339"/>
        <end position="352"/>
    </location>
</feature>
<name>A0ABX7NPV1_9BACT</name>
<reference evidence="2 3" key="1">
    <citation type="submission" date="2021-02" db="EMBL/GenBank/DDBJ databases">
        <title>De Novo genome assembly of isolated myxobacteria.</title>
        <authorList>
            <person name="Stevens D.C."/>
        </authorList>
    </citation>
    <scope>NUCLEOTIDE SEQUENCE [LARGE SCALE GENOMIC DNA]</scope>
    <source>
        <strain evidence="3">SCPEA02</strain>
    </source>
</reference>
<dbReference type="EMBL" id="CP071090">
    <property type="protein sequence ID" value="QSQ19552.1"/>
    <property type="molecule type" value="Genomic_DNA"/>
</dbReference>